<accession>A0A0E0DMA5</accession>
<protein>
    <submittedName>
        <fullName evidence="1">Uncharacterized protein</fullName>
    </submittedName>
</protein>
<sequence>MSSPLEVLEEDVLLVMSEENITWDEALYMLQEELREAQRRMDEKVDRLIEMAGVMECPNSSFTSATERSSHNIGVHALMAAESLEGRSNHDIRAASMMPTRCSMECSIIDMELDHSVAVVVTCATTARTFMELEVGKCTIDIDVPDRPMEMCTKCSVSDLDVNCDADRAVIAP</sequence>
<keyword evidence="2" id="KW-1185">Reference proteome</keyword>
<reference evidence="1" key="2">
    <citation type="submission" date="2018-05" db="EMBL/GenBank/DDBJ databases">
        <title>OmerRS3 (Oryza meridionalis Reference Sequence Version 3).</title>
        <authorList>
            <person name="Zhang J."/>
            <person name="Kudrna D."/>
            <person name="Lee S."/>
            <person name="Talag J."/>
            <person name="Welchert J."/>
            <person name="Wing R.A."/>
        </authorList>
    </citation>
    <scope>NUCLEOTIDE SEQUENCE [LARGE SCALE GENOMIC DNA]</scope>
    <source>
        <strain evidence="1">cv. OR44</strain>
    </source>
</reference>
<dbReference type="AlphaFoldDB" id="A0A0E0DMA5"/>
<dbReference type="Gramene" id="OMERI05G03860.1">
    <property type="protein sequence ID" value="OMERI05G03860.1"/>
    <property type="gene ID" value="OMERI05G03860"/>
</dbReference>
<dbReference type="STRING" id="40149.A0A0E0DMA5"/>
<reference evidence="1" key="1">
    <citation type="submission" date="2015-04" db="UniProtKB">
        <authorList>
            <consortium name="EnsemblPlants"/>
        </authorList>
    </citation>
    <scope>IDENTIFICATION</scope>
</reference>
<evidence type="ECO:0000313" key="2">
    <source>
        <dbReference type="Proteomes" id="UP000008021"/>
    </source>
</evidence>
<dbReference type="EnsemblPlants" id="OMERI05G03860.1">
    <property type="protein sequence ID" value="OMERI05G03860.1"/>
    <property type="gene ID" value="OMERI05G03860"/>
</dbReference>
<name>A0A0E0DMA5_9ORYZ</name>
<dbReference type="HOGENOM" id="CLU_107793_0_0_1"/>
<dbReference type="Proteomes" id="UP000008021">
    <property type="component" value="Chromosome 5"/>
</dbReference>
<evidence type="ECO:0000313" key="1">
    <source>
        <dbReference type="EnsemblPlants" id="OMERI05G03860.1"/>
    </source>
</evidence>
<organism evidence="1">
    <name type="scientific">Oryza meridionalis</name>
    <dbReference type="NCBI Taxonomy" id="40149"/>
    <lineage>
        <taxon>Eukaryota</taxon>
        <taxon>Viridiplantae</taxon>
        <taxon>Streptophyta</taxon>
        <taxon>Embryophyta</taxon>
        <taxon>Tracheophyta</taxon>
        <taxon>Spermatophyta</taxon>
        <taxon>Magnoliopsida</taxon>
        <taxon>Liliopsida</taxon>
        <taxon>Poales</taxon>
        <taxon>Poaceae</taxon>
        <taxon>BOP clade</taxon>
        <taxon>Oryzoideae</taxon>
        <taxon>Oryzeae</taxon>
        <taxon>Oryzinae</taxon>
        <taxon>Oryza</taxon>
    </lineage>
</organism>
<proteinExistence type="predicted"/>